<protein>
    <submittedName>
        <fullName evidence="5">Acetoacetyl-CoA synthetase</fullName>
    </submittedName>
</protein>
<comment type="similarity">
    <text evidence="1">Belongs to the ATP-dependent AMP-binding enzyme family.</text>
</comment>
<evidence type="ECO:0000256" key="1">
    <source>
        <dbReference type="ARBA" id="ARBA00006432"/>
    </source>
</evidence>
<dbReference type="OrthoDB" id="6421931at2759"/>
<dbReference type="InterPro" id="IPR045851">
    <property type="entry name" value="AMP-bd_C_sf"/>
</dbReference>
<dbReference type="Pfam" id="PF00501">
    <property type="entry name" value="AMP-binding"/>
    <property type="match status" value="1"/>
</dbReference>
<reference evidence="5 6" key="1">
    <citation type="submission" date="2013-11" db="EMBL/GenBank/DDBJ databases">
        <title>Genome sequencing of Stegodyphus mimosarum.</title>
        <authorList>
            <person name="Bechsgaard J."/>
        </authorList>
    </citation>
    <scope>NUCLEOTIDE SEQUENCE [LARGE SCALE GENOMIC DNA]</scope>
</reference>
<organism evidence="5 6">
    <name type="scientific">Stegodyphus mimosarum</name>
    <name type="common">African social velvet spider</name>
    <dbReference type="NCBI Taxonomy" id="407821"/>
    <lineage>
        <taxon>Eukaryota</taxon>
        <taxon>Metazoa</taxon>
        <taxon>Ecdysozoa</taxon>
        <taxon>Arthropoda</taxon>
        <taxon>Chelicerata</taxon>
        <taxon>Arachnida</taxon>
        <taxon>Araneae</taxon>
        <taxon>Araneomorphae</taxon>
        <taxon>Entelegynae</taxon>
        <taxon>Eresoidea</taxon>
        <taxon>Eresidae</taxon>
        <taxon>Stegodyphus</taxon>
    </lineage>
</organism>
<dbReference type="InterPro" id="IPR020845">
    <property type="entry name" value="AMP-binding_CS"/>
</dbReference>
<evidence type="ECO:0000259" key="4">
    <source>
        <dbReference type="Pfam" id="PF16177"/>
    </source>
</evidence>
<dbReference type="OMA" id="NMEWFKD"/>
<dbReference type="SUPFAM" id="SSF56801">
    <property type="entry name" value="Acetyl-CoA synthetase-like"/>
    <property type="match status" value="1"/>
</dbReference>
<dbReference type="Gene3D" id="3.40.50.12780">
    <property type="entry name" value="N-terminal domain of ligase-like"/>
    <property type="match status" value="1"/>
</dbReference>
<evidence type="ECO:0000259" key="3">
    <source>
        <dbReference type="Pfam" id="PF00501"/>
    </source>
</evidence>
<feature type="domain" description="AMP-dependent synthetase/ligase" evidence="3">
    <location>
        <begin position="104"/>
        <end position="487"/>
    </location>
</feature>
<accession>A0A087TXF9</accession>
<sequence length="620" mass="70634">MVVNQQSQELHPKIVYHPKYTETQLVLFTKFVEKKYGIQIGDYWNLQKWSVEKFPEFWECVWEFFYVKHSQPFTEVYDRKNDFLNMEWFKDARLNYAENILKYRDPKKLAIIATGDHDNVEYVTYEELYTETKIYAAALKDLGVKKNDVVTCYMANKKEAVFAFLATASIGALWCGALPLLGPRAVLSRFQQLDPKVLFTAGNFIFEGNEILMDEKIPQVVAGLPTLQKVVYVPRKDGSIKQSIKDTPKCCTISEFLKEAREKVGSAEIKMEFEQLPFDHPFCISFTSGTTGLPKGLIHSQGMFFASLKDYGLMQDCTQNDTLLNFSPAGWISWNMFVNCLHLGLTLVMYEGDPFTHSKTRFWDVIDKFGINSCYIWSSTVDDMEKQGQLPTSSHSLKSLRQIFPMGSPAKPNSFDFLAEKIKPGLFCCPAYGQTEFFGLCSGLDRNLPVYRGEIQAFSLGVDVHCLDDKGKSAVGVRGDLVVAKPYPALPIKILGDKNKEKMKEMYFSRFPGYFDLGDDAWLNPVTKGFIVYGRGDETMNPKGARFNCAEMYFALDGFPGIVDCVCVSHYNQNLDERVVLFVKMEEGRVLTDQVKEDIKKAVSENMSYEHVPDVIMKVP</sequence>
<evidence type="ECO:0000313" key="6">
    <source>
        <dbReference type="Proteomes" id="UP000054359"/>
    </source>
</evidence>
<dbReference type="GO" id="GO:0030729">
    <property type="term" value="F:acetoacetate-CoA ligase activity"/>
    <property type="evidence" value="ECO:0007669"/>
    <property type="project" value="TreeGrafter"/>
</dbReference>
<gene>
    <name evidence="5" type="ORF">X975_14409</name>
</gene>
<dbReference type="PANTHER" id="PTHR42921">
    <property type="entry name" value="ACETOACETYL-COA SYNTHETASE"/>
    <property type="match status" value="1"/>
</dbReference>
<dbReference type="Gene3D" id="3.30.300.30">
    <property type="match status" value="1"/>
</dbReference>
<dbReference type="PANTHER" id="PTHR42921:SF1">
    <property type="entry name" value="ACETOACETYL-COA SYNTHETASE"/>
    <property type="match status" value="1"/>
</dbReference>
<dbReference type="InterPro" id="IPR042099">
    <property type="entry name" value="ANL_N_sf"/>
</dbReference>
<keyword evidence="2" id="KW-0472">Membrane</keyword>
<feature type="domain" description="Acetyl-coenzyme A synthetase N-terminal" evidence="4">
    <location>
        <begin position="43"/>
        <end position="99"/>
    </location>
</feature>
<keyword evidence="6" id="KW-1185">Reference proteome</keyword>
<dbReference type="Pfam" id="PF16177">
    <property type="entry name" value="ACAS_N"/>
    <property type="match status" value="1"/>
</dbReference>
<dbReference type="InterPro" id="IPR000873">
    <property type="entry name" value="AMP-dep_synth/lig_dom"/>
</dbReference>
<dbReference type="STRING" id="407821.A0A087TXF9"/>
<dbReference type="Proteomes" id="UP000054359">
    <property type="component" value="Unassembled WGS sequence"/>
</dbReference>
<evidence type="ECO:0000256" key="2">
    <source>
        <dbReference type="SAM" id="Phobius"/>
    </source>
</evidence>
<feature type="non-terminal residue" evidence="5">
    <location>
        <position position="620"/>
    </location>
</feature>
<feature type="transmembrane region" description="Helical" evidence="2">
    <location>
        <begin position="160"/>
        <end position="181"/>
    </location>
</feature>
<name>A0A087TXF9_STEMI</name>
<keyword evidence="2" id="KW-1133">Transmembrane helix</keyword>
<proteinExistence type="inferred from homology"/>
<dbReference type="InterPro" id="IPR032387">
    <property type="entry name" value="ACAS_N"/>
</dbReference>
<dbReference type="PROSITE" id="PS00455">
    <property type="entry name" value="AMP_BINDING"/>
    <property type="match status" value="1"/>
</dbReference>
<dbReference type="EMBL" id="KK117198">
    <property type="protein sequence ID" value="KFM69798.1"/>
    <property type="molecule type" value="Genomic_DNA"/>
</dbReference>
<dbReference type="AlphaFoldDB" id="A0A087TXF9"/>
<evidence type="ECO:0000313" key="5">
    <source>
        <dbReference type="EMBL" id="KFM69798.1"/>
    </source>
</evidence>
<keyword evidence="2" id="KW-0812">Transmembrane</keyword>